<dbReference type="GeneID" id="11139337"/>
<dbReference type="GO" id="GO:0019287">
    <property type="term" value="P:isopentenyl diphosphate biosynthetic process, mevalonate pathway"/>
    <property type="evidence" value="ECO:0007669"/>
    <property type="project" value="UniProtKB-UniRule"/>
</dbReference>
<evidence type="ECO:0000256" key="10">
    <source>
        <dbReference type="ARBA" id="ARBA00029438"/>
    </source>
</evidence>
<keyword evidence="5 11" id="KW-0418">Kinase</keyword>
<keyword evidence="8 11" id="KW-0443">Lipid metabolism</keyword>
<comment type="cofactor">
    <cofactor evidence="11">
        <name>Mg(2+)</name>
        <dbReference type="ChEBI" id="CHEBI:18420"/>
    </cofactor>
</comment>
<keyword evidence="1 11" id="KW-0963">Cytoplasm</keyword>
<name>G0EDW4_PYRF1</name>
<dbReference type="Gene3D" id="3.30.70.890">
    <property type="entry name" value="GHMP kinase, C-terminal domain"/>
    <property type="match status" value="1"/>
</dbReference>
<dbReference type="GO" id="GO:0005524">
    <property type="term" value="F:ATP binding"/>
    <property type="evidence" value="ECO:0007669"/>
    <property type="project" value="UniProtKB-UniRule"/>
</dbReference>
<feature type="domain" description="GHMP kinase C-terminal" evidence="13">
    <location>
        <begin position="209"/>
        <end position="286"/>
    </location>
</feature>
<evidence type="ECO:0000259" key="13">
    <source>
        <dbReference type="Pfam" id="PF08544"/>
    </source>
</evidence>
<dbReference type="PRINTS" id="PR00959">
    <property type="entry name" value="MEVGALKINASE"/>
</dbReference>
<dbReference type="AlphaFoldDB" id="G0EDW4"/>
<dbReference type="EC" id="2.7.1.36" evidence="11"/>
<protein>
    <recommendedName>
        <fullName evidence="11">Mevalonate kinase</fullName>
        <shortName evidence="11">MK</shortName>
        <shortName evidence="11">MVK</shortName>
        <ecNumber evidence="11">2.7.1.36</ecNumber>
    </recommendedName>
</protein>
<dbReference type="Pfam" id="PF00288">
    <property type="entry name" value="GHMP_kinases_N"/>
    <property type="match status" value="1"/>
</dbReference>
<dbReference type="OrthoDB" id="19001at2157"/>
<keyword evidence="15" id="KW-1185">Reference proteome</keyword>
<dbReference type="Pfam" id="PF08544">
    <property type="entry name" value="GHMP_kinases_C"/>
    <property type="match status" value="1"/>
</dbReference>
<keyword evidence="4 11" id="KW-0547">Nucleotide-binding</keyword>
<dbReference type="InterPro" id="IPR022937">
    <property type="entry name" value="Mevalonate_kinase_arc"/>
</dbReference>
<dbReference type="PANTHER" id="PTHR43290:SF2">
    <property type="entry name" value="MEVALONATE KINASE"/>
    <property type="match status" value="1"/>
</dbReference>
<dbReference type="SUPFAM" id="SSF55060">
    <property type="entry name" value="GHMP Kinase, C-terminal domain"/>
    <property type="match status" value="1"/>
</dbReference>
<dbReference type="STRING" id="694429.Pyrfu_0864"/>
<dbReference type="HOGENOM" id="CLU_017814_0_0_2"/>
<dbReference type="KEGG" id="pfm:Pyrfu_0864"/>
<dbReference type="EMBL" id="CP002838">
    <property type="protein sequence ID" value="AEM38733.1"/>
    <property type="molecule type" value="Genomic_DNA"/>
</dbReference>
<organism evidence="14 15">
    <name type="scientific">Pyrolobus fumarii (strain DSM 11204 / 1A)</name>
    <dbReference type="NCBI Taxonomy" id="694429"/>
    <lineage>
        <taxon>Archaea</taxon>
        <taxon>Thermoproteota</taxon>
        <taxon>Thermoprotei</taxon>
        <taxon>Desulfurococcales</taxon>
        <taxon>Pyrodictiaceae</taxon>
        <taxon>Pyrolobus</taxon>
    </lineage>
</organism>
<comment type="subcellular location">
    <subcellularLocation>
        <location evidence="11">Cytoplasm</location>
    </subcellularLocation>
</comment>
<dbReference type="FunCoup" id="G0EDW4">
    <property type="interactions" value="97"/>
</dbReference>
<feature type="active site" description="Proton acceptor" evidence="11">
    <location>
        <position position="134"/>
    </location>
</feature>
<keyword evidence="7 11" id="KW-0460">Magnesium</keyword>
<evidence type="ECO:0000256" key="5">
    <source>
        <dbReference type="ARBA" id="ARBA00022777"/>
    </source>
</evidence>
<evidence type="ECO:0000256" key="4">
    <source>
        <dbReference type="ARBA" id="ARBA00022741"/>
    </source>
</evidence>
<proteinExistence type="inferred from homology"/>
<dbReference type="SUPFAM" id="SSF54211">
    <property type="entry name" value="Ribosomal protein S5 domain 2-like"/>
    <property type="match status" value="1"/>
</dbReference>
<dbReference type="GO" id="GO:0004496">
    <property type="term" value="F:mevalonate kinase activity"/>
    <property type="evidence" value="ECO:0007669"/>
    <property type="project" value="UniProtKB-UniRule"/>
</dbReference>
<dbReference type="InterPro" id="IPR013750">
    <property type="entry name" value="GHMP_kinase_C_dom"/>
</dbReference>
<dbReference type="InterPro" id="IPR014721">
    <property type="entry name" value="Ribsml_uS5_D2-typ_fold_subgr"/>
</dbReference>
<comment type="catalytic activity">
    <reaction evidence="11">
        <text>(R)-mevalonate + ATP = (R)-5-phosphomevalonate + ADP + H(+)</text>
        <dbReference type="Rhea" id="RHEA:17065"/>
        <dbReference type="ChEBI" id="CHEBI:15378"/>
        <dbReference type="ChEBI" id="CHEBI:30616"/>
        <dbReference type="ChEBI" id="CHEBI:36464"/>
        <dbReference type="ChEBI" id="CHEBI:58146"/>
        <dbReference type="ChEBI" id="CHEBI:456216"/>
        <dbReference type="EC" id="2.7.1.36"/>
    </reaction>
</comment>
<evidence type="ECO:0000256" key="8">
    <source>
        <dbReference type="ARBA" id="ARBA00023098"/>
    </source>
</evidence>
<dbReference type="InterPro" id="IPR036554">
    <property type="entry name" value="GHMP_kinase_C_sf"/>
</dbReference>
<comment type="subunit">
    <text evidence="11">Homodimer.</text>
</comment>
<evidence type="ECO:0000256" key="6">
    <source>
        <dbReference type="ARBA" id="ARBA00022840"/>
    </source>
</evidence>
<dbReference type="InterPro" id="IPR006205">
    <property type="entry name" value="Mev_gal_kin"/>
</dbReference>
<evidence type="ECO:0000313" key="14">
    <source>
        <dbReference type="EMBL" id="AEM38733.1"/>
    </source>
</evidence>
<evidence type="ECO:0000256" key="1">
    <source>
        <dbReference type="ARBA" id="ARBA00022490"/>
    </source>
</evidence>
<keyword evidence="3 11" id="KW-0808">Transferase</keyword>
<comment type="similarity">
    <text evidence="11">Belongs to the GHMP kinase family. Mevalonate kinase subfamily.</text>
</comment>
<dbReference type="GO" id="GO:0000287">
    <property type="term" value="F:magnesium ion binding"/>
    <property type="evidence" value="ECO:0007669"/>
    <property type="project" value="UniProtKB-UniRule"/>
</dbReference>
<sequence length="324" mass="34523">MILVGEHFVVKGIPALAAALGLYSYACWDEFNEETVLVDAVNLGVTCRVYPANVCGAKLAGLARIAEIIGARGIRVRVWSEAPMGAGLGSSASVSTVFAAALLDAVEGTVEEERVAELAFEAEVVHHGKPSGIDNTVALHGGFILYHSRLIYERITPGTRFTLILADTGVERSTRKAVEFVLSRYSRLRGAASLVYLAAWKLVEEAANAVHVGDARRLGEIMDVAHGLLYAMGVSTPEIERLVWAARRAGAFGAKLTGAGMGGVVIALVDESVAEKVAEALQDSGAKWVRTAKLGVEGLTRVEHVKTWESKSLDEGLKSEQLRG</sequence>
<keyword evidence="6 11" id="KW-0067">ATP-binding</keyword>
<evidence type="ECO:0000256" key="11">
    <source>
        <dbReference type="HAMAP-Rule" id="MF_00217"/>
    </source>
</evidence>
<evidence type="ECO:0000256" key="7">
    <source>
        <dbReference type="ARBA" id="ARBA00022842"/>
    </source>
</evidence>
<dbReference type="RefSeq" id="WP_014026410.1">
    <property type="nucleotide sequence ID" value="NC_015931.1"/>
</dbReference>
<reference evidence="14 15" key="1">
    <citation type="journal article" date="2011" name="Stand. Genomic Sci.">
        <title>Complete genome sequence of the hyperthermophilic chemolithoautotroph Pyrolobus fumarii type strain (1A).</title>
        <authorList>
            <person name="Anderson I."/>
            <person name="Goker M."/>
            <person name="Nolan M."/>
            <person name="Lucas S."/>
            <person name="Hammon N."/>
            <person name="Deshpande S."/>
            <person name="Cheng J.F."/>
            <person name="Tapia R."/>
            <person name="Han C."/>
            <person name="Goodwin L."/>
            <person name="Pitluck S."/>
            <person name="Huntemann M."/>
            <person name="Liolios K."/>
            <person name="Ivanova N."/>
            <person name="Pagani I."/>
            <person name="Mavromatis K."/>
            <person name="Ovchinikova G."/>
            <person name="Pati A."/>
            <person name="Chen A."/>
            <person name="Palaniappan K."/>
            <person name="Land M."/>
            <person name="Hauser L."/>
            <person name="Brambilla E.M."/>
            <person name="Huber H."/>
            <person name="Yasawong M."/>
            <person name="Rohde M."/>
            <person name="Spring S."/>
            <person name="Abt B."/>
            <person name="Sikorski J."/>
            <person name="Wirth R."/>
            <person name="Detter J.C."/>
            <person name="Woyke T."/>
            <person name="Bristow J."/>
            <person name="Eisen J.A."/>
            <person name="Markowitz V."/>
            <person name="Hugenholtz P."/>
            <person name="Kyrpides N.C."/>
            <person name="Klenk H.P."/>
            <person name="Lapidus A."/>
        </authorList>
    </citation>
    <scope>NUCLEOTIDE SEQUENCE [LARGE SCALE GENOMIC DNA]</scope>
    <source>
        <strain evidence="15">DSM 11204 / 1A</strain>
    </source>
</reference>
<dbReference type="NCBIfam" id="TIGR00549">
    <property type="entry name" value="mevalon_kin"/>
    <property type="match status" value="1"/>
</dbReference>
<dbReference type="UniPathway" id="UPA00057">
    <property type="reaction ID" value="UER00098"/>
</dbReference>
<comment type="pathway">
    <text evidence="10 11">Isoprenoid biosynthesis; isopentenyl diphosphate biosynthesis via mevalonate pathway; isopentenyl diphosphate from (R)-mevalonate: step 1/3.</text>
</comment>
<accession>G0EDW4</accession>
<dbReference type="Proteomes" id="UP000001037">
    <property type="component" value="Chromosome"/>
</dbReference>
<evidence type="ECO:0000259" key="12">
    <source>
        <dbReference type="Pfam" id="PF00288"/>
    </source>
</evidence>
<dbReference type="eggNOG" id="arCOG01028">
    <property type="taxonomic scope" value="Archaea"/>
</dbReference>
<dbReference type="GO" id="GO:0005829">
    <property type="term" value="C:cytosol"/>
    <property type="evidence" value="ECO:0007669"/>
    <property type="project" value="TreeGrafter"/>
</dbReference>
<dbReference type="Gene3D" id="3.30.230.10">
    <property type="match status" value="1"/>
</dbReference>
<evidence type="ECO:0000256" key="9">
    <source>
        <dbReference type="ARBA" id="ARBA00023229"/>
    </source>
</evidence>
<keyword evidence="2 11" id="KW-0444">Lipid biosynthesis</keyword>
<gene>
    <name evidence="11" type="primary">mvk</name>
    <name evidence="14" type="ordered locus">Pyrfu_0864</name>
</gene>
<dbReference type="HAMAP" id="MF_00217">
    <property type="entry name" value="Mevalonate_kinase"/>
    <property type="match status" value="1"/>
</dbReference>
<comment type="function">
    <text evidence="11">Catalyzes the phosphorylation of (R)-mevalonate (MVA) to (R)-mevalonate 5-phosphate (MVAP). Functions in the mevalonate (MVA) pathway leading to isopentenyl diphosphate (IPP), a key precursor for the biosynthesis of isoprenoid compounds such as archaeal membrane lipids.</text>
</comment>
<dbReference type="InParanoid" id="G0EDW4"/>
<dbReference type="PANTHER" id="PTHR43290">
    <property type="entry name" value="MEVALONATE KINASE"/>
    <property type="match status" value="1"/>
</dbReference>
<keyword evidence="9 11" id="KW-0414">Isoprene biosynthesis</keyword>
<evidence type="ECO:0000313" key="15">
    <source>
        <dbReference type="Proteomes" id="UP000001037"/>
    </source>
</evidence>
<dbReference type="InterPro" id="IPR020568">
    <property type="entry name" value="Ribosomal_Su5_D2-typ_SF"/>
</dbReference>
<evidence type="ECO:0000256" key="3">
    <source>
        <dbReference type="ARBA" id="ARBA00022679"/>
    </source>
</evidence>
<evidence type="ECO:0000256" key="2">
    <source>
        <dbReference type="ARBA" id="ARBA00022516"/>
    </source>
</evidence>
<dbReference type="InterPro" id="IPR006204">
    <property type="entry name" value="GHMP_kinase_N_dom"/>
</dbReference>
<feature type="domain" description="GHMP kinase N-terminal" evidence="12">
    <location>
        <begin position="65"/>
        <end position="142"/>
    </location>
</feature>
<feature type="binding site" evidence="11">
    <location>
        <begin position="83"/>
        <end position="93"/>
    </location>
    <ligand>
        <name>ATP</name>
        <dbReference type="ChEBI" id="CHEBI:30616"/>
    </ligand>
</feature>